<dbReference type="VEuPathDB" id="ToxoDB:LOC113147564"/>
<sequence length="369" mass="40728">MYGGHITDGFDRRLNNNYLANLILPEVLQSYQLGPSFRTPDPAKTDFVAYQKFVEEKTPPESPQEVSGVGRVASTGNRKDGSVLTVVDSLLAKVPIPFDAASIRSKVKDFYPETVICLQEVARMNILLTEARRTLEQVKRGLEGALNVTEAMEQLGASLYMGRVPEAWKPYAYASRKQLGSWLLDLVDRVKQLEAWSTEFTLPCPLWISGLFNPMSFLTAVMQVRARAESLALDRMCLRWTVTNMRYGTEATTVQGGTSQQTPVAPPDKGVLIYGLFLEGAAWEDGKGDVEGNLTHAQPKVLQYPMPALIVEAIPTAEVDNTCMYSCPVYLTSARGPTYVTTANLRMSAEDSERQWILAGVALTMATDA</sequence>
<evidence type="ECO:0000259" key="1">
    <source>
        <dbReference type="Pfam" id="PF18199"/>
    </source>
</evidence>
<gene>
    <name evidence="2" type="ORF">cyc_03720</name>
</gene>
<dbReference type="GO" id="GO:0045505">
    <property type="term" value="F:dynein intermediate chain binding"/>
    <property type="evidence" value="ECO:0007669"/>
    <property type="project" value="InterPro"/>
</dbReference>
<dbReference type="Pfam" id="PF18199">
    <property type="entry name" value="Dynein_C"/>
    <property type="match status" value="1"/>
</dbReference>
<dbReference type="GO" id="GO:0051959">
    <property type="term" value="F:dynein light intermediate chain binding"/>
    <property type="evidence" value="ECO:0007669"/>
    <property type="project" value="InterPro"/>
</dbReference>
<dbReference type="InterPro" id="IPR026983">
    <property type="entry name" value="DHC"/>
</dbReference>
<dbReference type="InParanoid" id="A0A1D3CXD4"/>
<feature type="domain" description="Dynein heavy chain C-terminal" evidence="1">
    <location>
        <begin position="74"/>
        <end position="365"/>
    </location>
</feature>
<evidence type="ECO:0000313" key="2">
    <source>
        <dbReference type="EMBL" id="OEH75839.1"/>
    </source>
</evidence>
<dbReference type="PANTHER" id="PTHR45703">
    <property type="entry name" value="DYNEIN HEAVY CHAIN"/>
    <property type="match status" value="1"/>
</dbReference>
<reference evidence="2 3" key="1">
    <citation type="journal article" date="2016" name="BMC Genomics">
        <title>Comparative genomics reveals Cyclospora cayetanensis possesses coccidia-like metabolism and invasion components but unique surface antigens.</title>
        <authorList>
            <person name="Liu S."/>
            <person name="Wang L."/>
            <person name="Zheng H."/>
            <person name="Xu Z."/>
            <person name="Roellig D.M."/>
            <person name="Li N."/>
            <person name="Frace M.A."/>
            <person name="Tang K."/>
            <person name="Arrowood M.J."/>
            <person name="Moss D.M."/>
            <person name="Zhang L."/>
            <person name="Feng Y."/>
            <person name="Xiao L."/>
        </authorList>
    </citation>
    <scope>NUCLEOTIDE SEQUENCE [LARGE SCALE GENOMIC DNA]</scope>
    <source>
        <strain evidence="2 3">CHN_HEN01</strain>
    </source>
</reference>
<name>A0A1D3CXD4_9EIME</name>
<dbReference type="Proteomes" id="UP000095192">
    <property type="component" value="Unassembled WGS sequence"/>
</dbReference>
<accession>A0A1D3CXD4</accession>
<comment type="caution">
    <text evidence="2">The sequence shown here is derived from an EMBL/GenBank/DDBJ whole genome shotgun (WGS) entry which is preliminary data.</text>
</comment>
<dbReference type="AlphaFoldDB" id="A0A1D3CXD4"/>
<dbReference type="Gene3D" id="3.10.490.20">
    <property type="match status" value="1"/>
</dbReference>
<dbReference type="GO" id="GO:0030286">
    <property type="term" value="C:dynein complex"/>
    <property type="evidence" value="ECO:0007669"/>
    <property type="project" value="InterPro"/>
</dbReference>
<dbReference type="InterPro" id="IPR043160">
    <property type="entry name" value="Dynein_C_barrel"/>
</dbReference>
<dbReference type="EMBL" id="JROU02001615">
    <property type="protein sequence ID" value="OEH75839.1"/>
    <property type="molecule type" value="Genomic_DNA"/>
</dbReference>
<dbReference type="GO" id="GO:0007018">
    <property type="term" value="P:microtubule-based movement"/>
    <property type="evidence" value="ECO:0007669"/>
    <property type="project" value="InterPro"/>
</dbReference>
<proteinExistence type="predicted"/>
<dbReference type="InterPro" id="IPR042219">
    <property type="entry name" value="AAA_lid_11_sf"/>
</dbReference>
<organism evidence="2 3">
    <name type="scientific">Cyclospora cayetanensis</name>
    <dbReference type="NCBI Taxonomy" id="88456"/>
    <lineage>
        <taxon>Eukaryota</taxon>
        <taxon>Sar</taxon>
        <taxon>Alveolata</taxon>
        <taxon>Apicomplexa</taxon>
        <taxon>Conoidasida</taxon>
        <taxon>Coccidia</taxon>
        <taxon>Eucoccidiorida</taxon>
        <taxon>Eimeriorina</taxon>
        <taxon>Eimeriidae</taxon>
        <taxon>Cyclospora</taxon>
    </lineage>
</organism>
<evidence type="ECO:0000313" key="3">
    <source>
        <dbReference type="Proteomes" id="UP000095192"/>
    </source>
</evidence>
<protein>
    <recommendedName>
        <fullName evidence="1">Dynein heavy chain C-terminal domain-containing protein</fullName>
    </recommendedName>
</protein>
<dbReference type="InterPro" id="IPR041228">
    <property type="entry name" value="Dynein_C"/>
</dbReference>
<dbReference type="Gene3D" id="1.20.1270.280">
    <property type="match status" value="1"/>
</dbReference>
<dbReference type="VEuPathDB" id="ToxoDB:cyc_03720"/>
<dbReference type="PANTHER" id="PTHR45703:SF8">
    <property type="entry name" value="DYNEINS HEAVY CHAIN"/>
    <property type="match status" value="1"/>
</dbReference>
<dbReference type="Gene3D" id="1.10.8.720">
    <property type="entry name" value="Region D6 of dynein motor"/>
    <property type="match status" value="1"/>
</dbReference>
<keyword evidence="3" id="KW-1185">Reference proteome</keyword>